<evidence type="ECO:0000313" key="2">
    <source>
        <dbReference type="Proteomes" id="UP000572817"/>
    </source>
</evidence>
<reference evidence="1" key="1">
    <citation type="submission" date="2020-04" db="EMBL/GenBank/DDBJ databases">
        <title>Genome Assembly and Annotation of Botryosphaeria dothidea sdau 11-99, a Latent Pathogen of Apple Fruit Ring Rot in China.</title>
        <authorList>
            <person name="Yu C."/>
            <person name="Diao Y."/>
            <person name="Lu Q."/>
            <person name="Zhao J."/>
            <person name="Cui S."/>
            <person name="Peng C."/>
            <person name="He B."/>
            <person name="Liu H."/>
        </authorList>
    </citation>
    <scope>NUCLEOTIDE SEQUENCE [LARGE SCALE GENOMIC DNA]</scope>
    <source>
        <strain evidence="1">Sdau11-99</strain>
    </source>
</reference>
<dbReference type="Proteomes" id="UP000572817">
    <property type="component" value="Unassembled WGS sequence"/>
</dbReference>
<dbReference type="EMBL" id="WWBZ02000033">
    <property type="protein sequence ID" value="KAF4306715.1"/>
    <property type="molecule type" value="Genomic_DNA"/>
</dbReference>
<proteinExistence type="predicted"/>
<sequence length="374" mass="41359">MNRERNRVDAGQKSLGRHWSDFAFSDTFQTIGAPTTGEPRTGHYMKQVTTFTHKFEANDPLQYAEAIHYMNMAVISRLSHASRGRSSNKIALQPADFVTAANLKTQGQIAPIEAHELQSCNVAIGPHRILMDASLLPEPSFQTIPIPTSAALEQPMSPVAYYVPARLADARLAHARLTHAYPGHAYSFNYPPSIASVLASPTPSVGVPSRVREDQLALIPGSTSSVFRPACELACGYRSENAIKAATYINNLKKGQSWDVLLGGFAWLIKRMLPDGKPPETGLCRRHLQLLAQYIHLKISIKIDVLWERICHVYRNMSQLGDLLCGAETAYWFYQARRPVRPADGLRPYAFSNRLGIPTELTYISVCPGTTVSG</sequence>
<accession>A0A8H4N2M2</accession>
<gene>
    <name evidence="1" type="ORF">GTA08_BOTSDO06116</name>
</gene>
<dbReference type="OrthoDB" id="10618896at2759"/>
<comment type="caution">
    <text evidence="1">The sequence shown here is derived from an EMBL/GenBank/DDBJ whole genome shotgun (WGS) entry which is preliminary data.</text>
</comment>
<protein>
    <submittedName>
        <fullName evidence="1">Uncharacterized protein</fullName>
    </submittedName>
</protein>
<organism evidence="1 2">
    <name type="scientific">Botryosphaeria dothidea</name>
    <dbReference type="NCBI Taxonomy" id="55169"/>
    <lineage>
        <taxon>Eukaryota</taxon>
        <taxon>Fungi</taxon>
        <taxon>Dikarya</taxon>
        <taxon>Ascomycota</taxon>
        <taxon>Pezizomycotina</taxon>
        <taxon>Dothideomycetes</taxon>
        <taxon>Dothideomycetes incertae sedis</taxon>
        <taxon>Botryosphaeriales</taxon>
        <taxon>Botryosphaeriaceae</taxon>
        <taxon>Botryosphaeria</taxon>
    </lineage>
</organism>
<dbReference type="AlphaFoldDB" id="A0A8H4N2M2"/>
<keyword evidence="2" id="KW-1185">Reference proteome</keyword>
<evidence type="ECO:0000313" key="1">
    <source>
        <dbReference type="EMBL" id="KAF4306715.1"/>
    </source>
</evidence>
<name>A0A8H4N2M2_9PEZI</name>